<gene>
    <name evidence="1" type="ORF">ACFQ08_19785</name>
</gene>
<evidence type="ECO:0000313" key="2">
    <source>
        <dbReference type="Proteomes" id="UP001597024"/>
    </source>
</evidence>
<dbReference type="EMBL" id="JBHTHX010000717">
    <property type="protein sequence ID" value="MFD0886795.1"/>
    <property type="molecule type" value="Genomic_DNA"/>
</dbReference>
<feature type="non-terminal residue" evidence="1">
    <location>
        <position position="1"/>
    </location>
</feature>
<proteinExistence type="predicted"/>
<dbReference type="Proteomes" id="UP001597024">
    <property type="component" value="Unassembled WGS sequence"/>
</dbReference>
<keyword evidence="2" id="KW-1185">Reference proteome</keyword>
<evidence type="ECO:0008006" key="3">
    <source>
        <dbReference type="Google" id="ProtNLM"/>
    </source>
</evidence>
<protein>
    <recommendedName>
        <fullName evidence="3">TetR family transcriptional regulator</fullName>
    </recommendedName>
</protein>
<accession>A0ABW3DSH4</accession>
<name>A0ABW3DSH4_9ACTN</name>
<sequence>AARRARDGDTERALAGLWQVRLARLLKEVPEAAPELRRLLDRDLTPLLTVTEQTRIGSIVMKAIVREQGRL</sequence>
<comment type="caution">
    <text evidence="1">The sequence shown here is derived from an EMBL/GenBank/DDBJ whole genome shotgun (WGS) entry which is preliminary data.</text>
</comment>
<reference evidence="2" key="1">
    <citation type="journal article" date="2019" name="Int. J. Syst. Evol. Microbiol.">
        <title>The Global Catalogue of Microorganisms (GCM) 10K type strain sequencing project: providing services to taxonomists for standard genome sequencing and annotation.</title>
        <authorList>
            <consortium name="The Broad Institute Genomics Platform"/>
            <consortium name="The Broad Institute Genome Sequencing Center for Infectious Disease"/>
            <person name="Wu L."/>
            <person name="Ma J."/>
        </authorList>
    </citation>
    <scope>NUCLEOTIDE SEQUENCE [LARGE SCALE GENOMIC DNA]</scope>
    <source>
        <strain evidence="2">CCUG 62974</strain>
    </source>
</reference>
<evidence type="ECO:0000313" key="1">
    <source>
        <dbReference type="EMBL" id="MFD0886795.1"/>
    </source>
</evidence>
<organism evidence="1 2">
    <name type="scientific">Streptosporangium algeriense</name>
    <dbReference type="NCBI Taxonomy" id="1682748"/>
    <lineage>
        <taxon>Bacteria</taxon>
        <taxon>Bacillati</taxon>
        <taxon>Actinomycetota</taxon>
        <taxon>Actinomycetes</taxon>
        <taxon>Streptosporangiales</taxon>
        <taxon>Streptosporangiaceae</taxon>
        <taxon>Streptosporangium</taxon>
    </lineage>
</organism>